<reference evidence="10" key="1">
    <citation type="submission" date="2021-02" db="EMBL/GenBank/DDBJ databases">
        <authorList>
            <person name="Nowell W R."/>
        </authorList>
    </citation>
    <scope>NUCLEOTIDE SEQUENCE</scope>
</reference>
<dbReference type="Proteomes" id="UP000663851">
    <property type="component" value="Unassembled WGS sequence"/>
</dbReference>
<name>A0A817X291_9BILA</name>
<evidence type="ECO:0000313" key="16">
    <source>
        <dbReference type="Proteomes" id="UP000663873"/>
    </source>
</evidence>
<evidence type="ECO:0000313" key="11">
    <source>
        <dbReference type="EMBL" id="CAF3610309.1"/>
    </source>
</evidence>
<keyword evidence="4 6" id="KW-1133">Transmembrane helix</keyword>
<organism evidence="10 15">
    <name type="scientific">Rotaria socialis</name>
    <dbReference type="NCBI Taxonomy" id="392032"/>
    <lineage>
        <taxon>Eukaryota</taxon>
        <taxon>Metazoa</taxon>
        <taxon>Spiralia</taxon>
        <taxon>Gnathifera</taxon>
        <taxon>Rotifera</taxon>
        <taxon>Eurotatoria</taxon>
        <taxon>Bdelloidea</taxon>
        <taxon>Philodinida</taxon>
        <taxon>Philodinidae</taxon>
        <taxon>Rotaria</taxon>
    </lineage>
</organism>
<feature type="transmembrane region" description="Helical" evidence="6">
    <location>
        <begin position="21"/>
        <end position="42"/>
    </location>
</feature>
<keyword evidence="16" id="KW-1185">Reference proteome</keyword>
<proteinExistence type="inferred from homology"/>
<evidence type="ECO:0000256" key="5">
    <source>
        <dbReference type="ARBA" id="ARBA00023136"/>
    </source>
</evidence>
<gene>
    <name evidence="10" type="ORF">GRG538_LOCUS6506</name>
    <name evidence="12" type="ORF">HFQ381_LOCUS3346</name>
    <name evidence="11" type="ORF">LUA448_LOCUS30891</name>
    <name evidence="14" type="ORF">QYT958_LOCUS16098</name>
    <name evidence="9" type="ORF">TIS948_LOCUS5301</name>
    <name evidence="13" type="ORF">UJA718_LOCUS12057</name>
</gene>
<dbReference type="Proteomes" id="UP000663873">
    <property type="component" value="Unassembled WGS sequence"/>
</dbReference>
<evidence type="ECO:0000313" key="12">
    <source>
        <dbReference type="EMBL" id="CAF4134969.1"/>
    </source>
</evidence>
<dbReference type="Pfam" id="PF13850">
    <property type="entry name" value="ERGIC_N"/>
    <property type="match status" value="1"/>
</dbReference>
<evidence type="ECO:0000313" key="13">
    <source>
        <dbReference type="EMBL" id="CAF4291716.1"/>
    </source>
</evidence>
<evidence type="ECO:0000256" key="3">
    <source>
        <dbReference type="ARBA" id="ARBA00022692"/>
    </source>
</evidence>
<sequence length="163" mass="18189">MTFASIRFDIYRKVPKDLTQPTTTGAAISIICVTFISTLILIEFDYFITPEIVSELFVGIPESGLADRIPVNIDISILNIDCKYVGIDIQDDLGRHEVGFIDNTLKTPENNELGCQINASFKINRVPGNFHISIHSSHVQPENGDMKHVIHELTFGDSIKLLC</sequence>
<dbReference type="EMBL" id="CAJNXB010000600">
    <property type="protein sequence ID" value="CAF3074813.1"/>
    <property type="molecule type" value="Genomic_DNA"/>
</dbReference>
<evidence type="ECO:0000313" key="14">
    <source>
        <dbReference type="EMBL" id="CAF4671712.1"/>
    </source>
</evidence>
<dbReference type="EMBL" id="CAJOBR010002299">
    <property type="protein sequence ID" value="CAF4671712.1"/>
    <property type="molecule type" value="Genomic_DNA"/>
</dbReference>
<dbReference type="GO" id="GO:0006890">
    <property type="term" value="P:retrograde vesicle-mediated transport, Golgi to endoplasmic reticulum"/>
    <property type="evidence" value="ECO:0007669"/>
    <property type="project" value="TreeGrafter"/>
</dbReference>
<dbReference type="InterPro" id="IPR045888">
    <property type="entry name" value="Erv"/>
</dbReference>
<keyword evidence="5 6" id="KW-0472">Membrane</keyword>
<dbReference type="AlphaFoldDB" id="A0A817X291"/>
<dbReference type="Proteomes" id="UP000663833">
    <property type="component" value="Unassembled WGS sequence"/>
</dbReference>
<dbReference type="EMBL" id="CAJOBO010000121">
    <property type="protein sequence ID" value="CAF4134969.1"/>
    <property type="molecule type" value="Genomic_DNA"/>
</dbReference>
<dbReference type="EMBL" id="CAJNYD010004597">
    <property type="protein sequence ID" value="CAF3610309.1"/>
    <property type="molecule type" value="Genomic_DNA"/>
</dbReference>
<dbReference type="EMBL" id="CAJOBP010001533">
    <property type="protein sequence ID" value="CAF4291716.1"/>
    <property type="molecule type" value="Genomic_DNA"/>
</dbReference>
<evidence type="ECO:0000313" key="10">
    <source>
        <dbReference type="EMBL" id="CAF3361812.1"/>
    </source>
</evidence>
<dbReference type="PANTHER" id="PTHR10984:SF36">
    <property type="entry name" value="ENDOPLASMIC RETICULUM-GOLGI INTERMEDIATE COMPARTMENT PROTEIN 1"/>
    <property type="match status" value="1"/>
</dbReference>
<dbReference type="GO" id="GO:0000139">
    <property type="term" value="C:Golgi membrane"/>
    <property type="evidence" value="ECO:0007669"/>
    <property type="project" value="TreeGrafter"/>
</dbReference>
<feature type="domain" description="Endoplasmic reticulum vesicle transporter C-terminal" evidence="7">
    <location>
        <begin position="108"/>
        <end position="159"/>
    </location>
</feature>
<dbReference type="GO" id="GO:0033116">
    <property type="term" value="C:endoplasmic reticulum-Golgi intermediate compartment membrane"/>
    <property type="evidence" value="ECO:0007669"/>
    <property type="project" value="UniProtKB-SubCell"/>
</dbReference>
<evidence type="ECO:0000256" key="2">
    <source>
        <dbReference type="ARBA" id="ARBA00005648"/>
    </source>
</evidence>
<evidence type="ECO:0000256" key="1">
    <source>
        <dbReference type="ARBA" id="ARBA00004457"/>
    </source>
</evidence>
<comment type="subcellular location">
    <subcellularLocation>
        <location evidence="1">Endoplasmic reticulum-Golgi intermediate compartment membrane</location>
        <topology evidence="1">Multi-pass membrane protein</topology>
    </subcellularLocation>
</comment>
<dbReference type="InterPro" id="IPR039542">
    <property type="entry name" value="Erv_N"/>
</dbReference>
<dbReference type="GO" id="GO:0030134">
    <property type="term" value="C:COPII-coated ER to Golgi transport vesicle"/>
    <property type="evidence" value="ECO:0007669"/>
    <property type="project" value="TreeGrafter"/>
</dbReference>
<dbReference type="Proteomes" id="UP000663825">
    <property type="component" value="Unassembled WGS sequence"/>
</dbReference>
<keyword evidence="3 6" id="KW-0812">Transmembrane</keyword>
<evidence type="ECO:0000259" key="8">
    <source>
        <dbReference type="Pfam" id="PF13850"/>
    </source>
</evidence>
<evidence type="ECO:0000313" key="15">
    <source>
        <dbReference type="Proteomes" id="UP000663872"/>
    </source>
</evidence>
<evidence type="ECO:0000256" key="6">
    <source>
        <dbReference type="SAM" id="Phobius"/>
    </source>
</evidence>
<dbReference type="EMBL" id="CAJNYT010000653">
    <property type="protein sequence ID" value="CAF3361812.1"/>
    <property type="molecule type" value="Genomic_DNA"/>
</dbReference>
<comment type="caution">
    <text evidence="10">The sequence shown here is derived from an EMBL/GenBank/DDBJ whole genome shotgun (WGS) entry which is preliminary data.</text>
</comment>
<evidence type="ECO:0000256" key="4">
    <source>
        <dbReference type="ARBA" id="ARBA00022989"/>
    </source>
</evidence>
<protein>
    <submittedName>
        <fullName evidence="10">Uncharacterized protein</fullName>
    </submittedName>
</protein>
<feature type="domain" description="Endoplasmic reticulum vesicle transporter N-terminal" evidence="8">
    <location>
        <begin position="7"/>
        <end position="97"/>
    </location>
</feature>
<dbReference type="InterPro" id="IPR012936">
    <property type="entry name" value="Erv_C"/>
</dbReference>
<evidence type="ECO:0000259" key="7">
    <source>
        <dbReference type="Pfam" id="PF07970"/>
    </source>
</evidence>
<dbReference type="Proteomes" id="UP000663872">
    <property type="component" value="Unassembled WGS sequence"/>
</dbReference>
<evidence type="ECO:0000313" key="9">
    <source>
        <dbReference type="EMBL" id="CAF3074813.1"/>
    </source>
</evidence>
<dbReference type="OrthoDB" id="270930at2759"/>
<dbReference type="Pfam" id="PF07970">
    <property type="entry name" value="COPIIcoated_ERV"/>
    <property type="match status" value="1"/>
</dbReference>
<dbReference type="Proteomes" id="UP000663848">
    <property type="component" value="Unassembled WGS sequence"/>
</dbReference>
<dbReference type="GO" id="GO:0006888">
    <property type="term" value="P:endoplasmic reticulum to Golgi vesicle-mediated transport"/>
    <property type="evidence" value="ECO:0007669"/>
    <property type="project" value="TreeGrafter"/>
</dbReference>
<comment type="similarity">
    <text evidence="2">Belongs to the ERGIC family.</text>
</comment>
<dbReference type="GO" id="GO:0005789">
    <property type="term" value="C:endoplasmic reticulum membrane"/>
    <property type="evidence" value="ECO:0007669"/>
    <property type="project" value="TreeGrafter"/>
</dbReference>
<accession>A0A817X291</accession>
<dbReference type="PANTHER" id="PTHR10984">
    <property type="entry name" value="ENDOPLASMIC RETICULUM-GOLGI INTERMEDIATE COMPARTMENT PROTEIN"/>
    <property type="match status" value="1"/>
</dbReference>